<comment type="caution">
    <text evidence="2">The sequence shown here is derived from an EMBL/GenBank/DDBJ whole genome shotgun (WGS) entry which is preliminary data.</text>
</comment>
<reference evidence="2" key="1">
    <citation type="journal article" date="2021" name="Genome Biol. Evol.">
        <title>A High-Quality Reference Genome for a Parasitic Bivalve with Doubly Uniparental Inheritance (Bivalvia: Unionida).</title>
        <authorList>
            <person name="Smith C.H."/>
        </authorList>
    </citation>
    <scope>NUCLEOTIDE SEQUENCE</scope>
    <source>
        <strain evidence="2">CHS0354</strain>
    </source>
</reference>
<sequence length="92" mass="10303">MLKARVALPKGGNKLSDSHPTSLREKQRPVHSNREEKELPPYEAGISSLLPKPIFGSRIEPSILVAGDRSTLPTGIGIRSQHYIWIWTGNYR</sequence>
<name>A0AAE0SNP5_9BIVA</name>
<reference evidence="2" key="3">
    <citation type="submission" date="2023-05" db="EMBL/GenBank/DDBJ databases">
        <authorList>
            <person name="Smith C.H."/>
        </authorList>
    </citation>
    <scope>NUCLEOTIDE SEQUENCE</scope>
    <source>
        <strain evidence="2">CHS0354</strain>
        <tissue evidence="2">Mantle</tissue>
    </source>
</reference>
<evidence type="ECO:0000313" key="2">
    <source>
        <dbReference type="EMBL" id="KAK3595432.1"/>
    </source>
</evidence>
<accession>A0AAE0SNP5</accession>
<gene>
    <name evidence="2" type="ORF">CHS0354_003427</name>
</gene>
<dbReference type="Proteomes" id="UP001195483">
    <property type="component" value="Unassembled WGS sequence"/>
</dbReference>
<dbReference type="AlphaFoldDB" id="A0AAE0SNP5"/>
<dbReference type="EMBL" id="JAEAOA010000272">
    <property type="protein sequence ID" value="KAK3595432.1"/>
    <property type="molecule type" value="Genomic_DNA"/>
</dbReference>
<organism evidence="2 3">
    <name type="scientific">Potamilus streckersoni</name>
    <dbReference type="NCBI Taxonomy" id="2493646"/>
    <lineage>
        <taxon>Eukaryota</taxon>
        <taxon>Metazoa</taxon>
        <taxon>Spiralia</taxon>
        <taxon>Lophotrochozoa</taxon>
        <taxon>Mollusca</taxon>
        <taxon>Bivalvia</taxon>
        <taxon>Autobranchia</taxon>
        <taxon>Heteroconchia</taxon>
        <taxon>Palaeoheterodonta</taxon>
        <taxon>Unionida</taxon>
        <taxon>Unionoidea</taxon>
        <taxon>Unionidae</taxon>
        <taxon>Ambleminae</taxon>
        <taxon>Lampsilini</taxon>
        <taxon>Potamilus</taxon>
    </lineage>
</organism>
<protein>
    <submittedName>
        <fullName evidence="2">Uncharacterized protein</fullName>
    </submittedName>
</protein>
<reference evidence="2" key="2">
    <citation type="journal article" date="2021" name="Genome Biol. Evol.">
        <title>Developing a high-quality reference genome for a parasitic bivalve with doubly uniparental inheritance (Bivalvia: Unionida).</title>
        <authorList>
            <person name="Smith C.H."/>
        </authorList>
    </citation>
    <scope>NUCLEOTIDE SEQUENCE</scope>
    <source>
        <strain evidence="2">CHS0354</strain>
        <tissue evidence="2">Mantle</tissue>
    </source>
</reference>
<keyword evidence="3" id="KW-1185">Reference proteome</keyword>
<proteinExistence type="predicted"/>
<feature type="region of interest" description="Disordered" evidence="1">
    <location>
        <begin position="1"/>
        <end position="42"/>
    </location>
</feature>
<evidence type="ECO:0000313" key="3">
    <source>
        <dbReference type="Proteomes" id="UP001195483"/>
    </source>
</evidence>
<feature type="compositionally biased region" description="Basic and acidic residues" evidence="1">
    <location>
        <begin position="22"/>
        <end position="40"/>
    </location>
</feature>
<evidence type="ECO:0000256" key="1">
    <source>
        <dbReference type="SAM" id="MobiDB-lite"/>
    </source>
</evidence>